<dbReference type="Gene3D" id="3.30.43.10">
    <property type="entry name" value="Uridine Diphospho-n-acetylenolpyruvylglucosamine Reductase, domain 2"/>
    <property type="match status" value="1"/>
</dbReference>
<proteinExistence type="predicted"/>
<dbReference type="Gene3D" id="3.30.70.2520">
    <property type="match status" value="1"/>
</dbReference>
<dbReference type="InterPro" id="IPR006094">
    <property type="entry name" value="Oxid_FAD_bind_N"/>
</dbReference>
<evidence type="ECO:0000256" key="1">
    <source>
        <dbReference type="ARBA" id="ARBA00022827"/>
    </source>
</evidence>
<evidence type="ECO:0000256" key="2">
    <source>
        <dbReference type="ARBA" id="ARBA00023002"/>
    </source>
</evidence>
<dbReference type="SUPFAM" id="SSF56176">
    <property type="entry name" value="FAD-binding/transporter-associated domain-like"/>
    <property type="match status" value="1"/>
</dbReference>
<keyword evidence="1" id="KW-0285">Flavoprotein</keyword>
<reference evidence="4 5" key="1">
    <citation type="submission" date="2024-03" db="EMBL/GenBank/DDBJ databases">
        <title>Aquirufa genome sequencing.</title>
        <authorList>
            <person name="Pitt A."/>
            <person name="Hahn M.W."/>
        </authorList>
    </citation>
    <scope>NUCLEOTIDE SEQUENCE [LARGE SCALE GENOMIC DNA]</scope>
    <source>
        <strain evidence="4 5">PLAD-142S6K</strain>
    </source>
</reference>
<dbReference type="RefSeq" id="WP_377976223.1">
    <property type="nucleotide sequence ID" value="NZ_JBBKYA010000003.1"/>
</dbReference>
<sequence length="442" mass="48884">MKRIEFIKSSALLAFSGSLLNFQKADTGLTNWAGNLRYHAKQVVYPTTVDELRKAVLEIKQGKALGSKHSFNTVADTTETLISTSKLNKVISLDTVKGLVWAEGGIKYGDLGLWIDQRGYAIHNLASLPHISVAGACATATHGSGGTTGNLSTAVEAIEIMKADGTLMMFDKSNPKFYGAVVNIGALGIVTKVALKVYPRFEVTQEVYENLPMSALKGNIDTIFGLGYSVSMFTHWLDQNINQLWVKKKVEGTFKPGPKTILGATAATTNLHPIKLNSPINCTDQMGVPGPWYERLPHFKMGFTPSNGAELQSEFFVPRKHAYEALLALEKLHPEVSPILFVTEIRSIAADELWLSPAYKQDVIAFHFTWKPETEKVMAVLPKVEAALKPFNYMPHWGKIFTIAPADLQSRYPKFKDFVALAKEMDPAGKWKNGFLERNIYS</sequence>
<gene>
    <name evidence="4" type="ORF">SKC38_06620</name>
</gene>
<organism evidence="4 5">
    <name type="scientific">Aquirufa echingensis</name>
    <dbReference type="NCBI Taxonomy" id="3096516"/>
    <lineage>
        <taxon>Bacteria</taxon>
        <taxon>Pseudomonadati</taxon>
        <taxon>Bacteroidota</taxon>
        <taxon>Cytophagia</taxon>
        <taxon>Cytophagales</taxon>
        <taxon>Flectobacillaceae</taxon>
        <taxon>Aquirufa</taxon>
    </lineage>
</organism>
<name>A0ABW6CY96_9BACT</name>
<dbReference type="InterPro" id="IPR016169">
    <property type="entry name" value="FAD-bd_PCMH_sub2"/>
</dbReference>
<dbReference type="Proteomes" id="UP001598114">
    <property type="component" value="Unassembled WGS sequence"/>
</dbReference>
<dbReference type="PANTHER" id="PTHR43762:SF1">
    <property type="entry name" value="D-ARABINONO-1,4-LACTONE OXIDASE"/>
    <property type="match status" value="1"/>
</dbReference>
<dbReference type="InterPro" id="IPR036318">
    <property type="entry name" value="FAD-bd_PCMH-like_sf"/>
</dbReference>
<dbReference type="InterPro" id="IPR016166">
    <property type="entry name" value="FAD-bd_PCMH"/>
</dbReference>
<evidence type="ECO:0000259" key="3">
    <source>
        <dbReference type="PROSITE" id="PS51387"/>
    </source>
</evidence>
<feature type="domain" description="FAD-binding PCMH-type" evidence="3">
    <location>
        <begin position="36"/>
        <end position="200"/>
    </location>
</feature>
<dbReference type="Gene3D" id="3.30.465.10">
    <property type="match status" value="1"/>
</dbReference>
<dbReference type="EMBL" id="JBBKYA010000003">
    <property type="protein sequence ID" value="MFD3275894.1"/>
    <property type="molecule type" value="Genomic_DNA"/>
</dbReference>
<dbReference type="PIRSF" id="PIRSF000136">
    <property type="entry name" value="LGO_GLO"/>
    <property type="match status" value="1"/>
</dbReference>
<dbReference type="InterPro" id="IPR016167">
    <property type="entry name" value="FAD-bd_PCMH_sub1"/>
</dbReference>
<dbReference type="InterPro" id="IPR016171">
    <property type="entry name" value="Vanillyl_alc_oxidase_C-sub2"/>
</dbReference>
<accession>A0ABW6CY96</accession>
<dbReference type="Pfam" id="PF01565">
    <property type="entry name" value="FAD_binding_4"/>
    <property type="match status" value="1"/>
</dbReference>
<dbReference type="Gene3D" id="3.30.70.2530">
    <property type="match status" value="1"/>
</dbReference>
<dbReference type="PROSITE" id="PS51387">
    <property type="entry name" value="FAD_PCMH"/>
    <property type="match status" value="1"/>
</dbReference>
<dbReference type="InterPro" id="IPR010031">
    <property type="entry name" value="FAD_lactone_oxidase-like"/>
</dbReference>
<evidence type="ECO:0000313" key="5">
    <source>
        <dbReference type="Proteomes" id="UP001598114"/>
    </source>
</evidence>
<keyword evidence="1" id="KW-0274">FAD</keyword>
<dbReference type="Gene3D" id="1.10.45.10">
    <property type="entry name" value="Vanillyl-alcohol Oxidase, Chain A, domain 4"/>
    <property type="match status" value="1"/>
</dbReference>
<keyword evidence="2" id="KW-0560">Oxidoreductase</keyword>
<dbReference type="InterPro" id="IPR007173">
    <property type="entry name" value="ALO_C"/>
</dbReference>
<dbReference type="Pfam" id="PF04030">
    <property type="entry name" value="ALO"/>
    <property type="match status" value="1"/>
</dbReference>
<protein>
    <submittedName>
        <fullName evidence="4">FAD-binding protein</fullName>
    </submittedName>
</protein>
<keyword evidence="5" id="KW-1185">Reference proteome</keyword>
<comment type="caution">
    <text evidence="4">The sequence shown here is derived from an EMBL/GenBank/DDBJ whole genome shotgun (WGS) entry which is preliminary data.</text>
</comment>
<dbReference type="PANTHER" id="PTHR43762">
    <property type="entry name" value="L-GULONOLACTONE OXIDASE"/>
    <property type="match status" value="1"/>
</dbReference>
<evidence type="ECO:0000313" key="4">
    <source>
        <dbReference type="EMBL" id="MFD3275894.1"/>
    </source>
</evidence>